<feature type="compositionally biased region" description="Polar residues" evidence="2">
    <location>
        <begin position="432"/>
        <end position="466"/>
    </location>
</feature>
<keyword evidence="1" id="KW-0677">Repeat</keyword>
<feature type="region of interest" description="Disordered" evidence="2">
    <location>
        <begin position="172"/>
        <end position="232"/>
    </location>
</feature>
<sequence length="750" mass="82768">MDQPRSIQSQRTTQGEANSASRIEEPSAGPAGSTVLFREIHKNAWLKRLPIPEKKFTGAVPKKGDRVWVVFCVHDDVEPFLEVYVDQKVAIMHKPDWTVSLNNCLHVSPTICAQEEEYEFVVTLSTEVVRFAAPSWELMMEWVDTIRSKLREMRILCPRENVYTRMPEARLPLAPTRDPNSPLPPPPAGPSTFVPGVEPVHSESSESSPSSTNNSTDSSSDETGPLPTQPTMYDSVSLQIRASTTSLYITQSEPATPHQVLNRAASFPESPVFLSPQAPSQDENITVIEVSNDQQVPQSMTPLDYQGVFNFNFVNDALPSNSTFIENSNYGDGTEGNETFYTPPVTPAITPQVTGETGSSQVEVVDSGRSYYECVFLPNMSQTPRSTDSSASETTSRTNVRSSSSGNEVEVTLSRSSSSRSNEMTPERGLRANSTSECVQRSSENAAVSNVRSGNLIPSETVVNDTHQNRRRRSSSNCETTPSSSGVSQALRIERTRVASSRTEMERRLQPAPHPYRQVQQIPQGGTVEVVGSGLLTLREQQVLQLRREMLHPGGVRLQLRRKDCTGSIALVDAFGAVWITGWKQREHPMLYNALHIGDQLLSVGGILVQNAADAQKLIRGATSLYVEFVIRRVPFGRVFAIRREVDGQSLGITQEGNTAEIRDVVPGGLAACHGLSPKAQTCDGLSLTNWVITEINGRPLNLFFKDGEVKDRLNAVGKEISILVQPFDLVKQLKKQLKALRSYKEYIVQ</sequence>
<proteinExistence type="predicted"/>
<name>A0AAD7ZFW2_DIPPU</name>
<evidence type="ECO:0000313" key="4">
    <source>
        <dbReference type="EMBL" id="KAJ9579585.1"/>
    </source>
</evidence>
<dbReference type="GO" id="GO:0005737">
    <property type="term" value="C:cytoplasm"/>
    <property type="evidence" value="ECO:0007669"/>
    <property type="project" value="TreeGrafter"/>
</dbReference>
<dbReference type="Proteomes" id="UP001233999">
    <property type="component" value="Unassembled WGS sequence"/>
</dbReference>
<dbReference type="SMART" id="SM00228">
    <property type="entry name" value="PDZ"/>
    <property type="match status" value="2"/>
</dbReference>
<evidence type="ECO:0000259" key="3">
    <source>
        <dbReference type="SMART" id="SM00228"/>
    </source>
</evidence>
<protein>
    <recommendedName>
        <fullName evidence="3">PDZ domain-containing protein</fullName>
    </recommendedName>
</protein>
<dbReference type="SUPFAM" id="SSF50156">
    <property type="entry name" value="PDZ domain-like"/>
    <property type="match status" value="1"/>
</dbReference>
<dbReference type="InterPro" id="IPR051230">
    <property type="entry name" value="APP-Binding"/>
</dbReference>
<reference evidence="4" key="1">
    <citation type="journal article" date="2023" name="IScience">
        <title>Live-bearing cockroach genome reveals convergent evolutionary mechanisms linked to viviparity in insects and beyond.</title>
        <authorList>
            <person name="Fouks B."/>
            <person name="Harrison M.C."/>
            <person name="Mikhailova A.A."/>
            <person name="Marchal E."/>
            <person name="English S."/>
            <person name="Carruthers M."/>
            <person name="Jennings E.C."/>
            <person name="Chiamaka E.L."/>
            <person name="Frigard R.A."/>
            <person name="Pippel M."/>
            <person name="Attardo G.M."/>
            <person name="Benoit J.B."/>
            <person name="Bornberg-Bauer E."/>
            <person name="Tobe S.S."/>
        </authorList>
    </citation>
    <scope>NUCLEOTIDE SEQUENCE</scope>
    <source>
        <strain evidence="4">Stay&amp;Tobe</strain>
    </source>
</reference>
<feature type="region of interest" description="Disordered" evidence="2">
    <location>
        <begin position="1"/>
        <end position="30"/>
    </location>
</feature>
<feature type="compositionally biased region" description="Low complexity" evidence="2">
    <location>
        <begin position="475"/>
        <end position="485"/>
    </location>
</feature>
<evidence type="ECO:0000256" key="2">
    <source>
        <dbReference type="SAM" id="MobiDB-lite"/>
    </source>
</evidence>
<dbReference type="InterPro" id="IPR011993">
    <property type="entry name" value="PH-like_dom_sf"/>
</dbReference>
<feature type="compositionally biased region" description="Low complexity" evidence="2">
    <location>
        <begin position="205"/>
        <end position="223"/>
    </location>
</feature>
<dbReference type="EMBL" id="JASPKZ010008385">
    <property type="protein sequence ID" value="KAJ9579585.1"/>
    <property type="molecule type" value="Genomic_DNA"/>
</dbReference>
<organism evidence="4 5">
    <name type="scientific">Diploptera punctata</name>
    <name type="common">Pacific beetle cockroach</name>
    <dbReference type="NCBI Taxonomy" id="6984"/>
    <lineage>
        <taxon>Eukaryota</taxon>
        <taxon>Metazoa</taxon>
        <taxon>Ecdysozoa</taxon>
        <taxon>Arthropoda</taxon>
        <taxon>Hexapoda</taxon>
        <taxon>Insecta</taxon>
        <taxon>Pterygota</taxon>
        <taxon>Neoptera</taxon>
        <taxon>Polyneoptera</taxon>
        <taxon>Dictyoptera</taxon>
        <taxon>Blattodea</taxon>
        <taxon>Blaberoidea</taxon>
        <taxon>Blaberidae</taxon>
        <taxon>Diplopterinae</taxon>
        <taxon>Diploptera</taxon>
    </lineage>
</organism>
<feature type="domain" description="PDZ" evidence="3">
    <location>
        <begin position="554"/>
        <end position="635"/>
    </location>
</feature>
<feature type="compositionally biased region" description="Low complexity" evidence="2">
    <location>
        <begin position="392"/>
        <end position="405"/>
    </location>
</feature>
<dbReference type="PANTHER" id="PTHR12345">
    <property type="entry name" value="SYNTENIN RELATED"/>
    <property type="match status" value="1"/>
</dbReference>
<feature type="region of interest" description="Disordered" evidence="2">
    <location>
        <begin position="380"/>
        <end position="517"/>
    </location>
</feature>
<feature type="compositionally biased region" description="Polar residues" evidence="2">
    <location>
        <begin position="380"/>
        <end position="391"/>
    </location>
</feature>
<dbReference type="PANTHER" id="PTHR12345:SF11">
    <property type="entry name" value="FI13065P"/>
    <property type="match status" value="1"/>
</dbReference>
<dbReference type="Gene3D" id="2.30.29.30">
    <property type="entry name" value="Pleckstrin-homology domain (PH domain)/Phosphotyrosine-binding domain (PTB)"/>
    <property type="match status" value="1"/>
</dbReference>
<evidence type="ECO:0000313" key="5">
    <source>
        <dbReference type="Proteomes" id="UP001233999"/>
    </source>
</evidence>
<feature type="compositionally biased region" description="Polar residues" evidence="2">
    <location>
        <begin position="1"/>
        <end position="21"/>
    </location>
</feature>
<dbReference type="InterPro" id="IPR036034">
    <property type="entry name" value="PDZ_sf"/>
</dbReference>
<feature type="compositionally biased region" description="Basic and acidic residues" evidence="2">
    <location>
        <begin position="492"/>
        <end position="509"/>
    </location>
</feature>
<gene>
    <name evidence="4" type="ORF">L9F63_004770</name>
</gene>
<reference evidence="4" key="2">
    <citation type="submission" date="2023-05" db="EMBL/GenBank/DDBJ databases">
        <authorList>
            <person name="Fouks B."/>
        </authorList>
    </citation>
    <scope>NUCLEOTIDE SEQUENCE</scope>
    <source>
        <strain evidence="4">Stay&amp;Tobe</strain>
        <tissue evidence="4">Testes</tissue>
    </source>
</reference>
<dbReference type="AlphaFoldDB" id="A0AAD7ZFW2"/>
<feature type="domain" description="PDZ" evidence="3">
    <location>
        <begin position="649"/>
        <end position="729"/>
    </location>
</feature>
<evidence type="ECO:0000256" key="1">
    <source>
        <dbReference type="ARBA" id="ARBA00022737"/>
    </source>
</evidence>
<accession>A0AAD7ZFW2</accession>
<keyword evidence="5" id="KW-1185">Reference proteome</keyword>
<dbReference type="GO" id="GO:0005886">
    <property type="term" value="C:plasma membrane"/>
    <property type="evidence" value="ECO:0007669"/>
    <property type="project" value="TreeGrafter"/>
</dbReference>
<comment type="caution">
    <text evidence="4">The sequence shown here is derived from an EMBL/GenBank/DDBJ whole genome shotgun (WGS) entry which is preliminary data.</text>
</comment>
<dbReference type="SUPFAM" id="SSF50729">
    <property type="entry name" value="PH domain-like"/>
    <property type="match status" value="1"/>
</dbReference>
<dbReference type="InterPro" id="IPR001478">
    <property type="entry name" value="PDZ"/>
</dbReference>